<sequence length="896" mass="97622">MLETDMTLPLATYRLQFRNGMTFDRAVELVPYLKRLGVSHLYASPIFTATQGSTHGYDVCSHLEFDPALGGQAGFDRLSEALKRAGLGLVLDIVPNHMAASLENDWWRSVVEWGGRSPYRFHFDIDRDEKLTLPILGSSFADALARGEFAVRPDGGTGRLVFAYFDHALPLDPASYDDILRLTGEPLGAMIAACARQAEPASEHRMHRDIRALLADEPAAARLEQALAALSKEPGFLDGVHAAQSWRLLFWKDARRHLSYRRFFEITGLVGVRVEDAQVFDDVHRFILDLVRSGRVDGLRVDHVDGLADPTGYLERLRREIGPDVYLTVEKILGEGEDLPSEWPIAGTTGYEFIAALADLLVDGGRKAALDESYALAVGAVPDLEAERLQAKRLMTGRNFETEMTKLVRLAAAAAANDVISLGADSLSRAIAGLIAAFPVYRTYGTEAGMPEPDRYLLDEVARRVPIGEGNDGEALRFVLGLLKGEASGKDAGRAAEFRLRFQQLTGPVTAKAVEDTLFYRCNRFIAANEVGCDPAVAYGSLQRFHEAMVRRARLQPLGMSTTATHDTKRGEDARARLYALSEAPDAWGGAVARWRGMHAGLVRALAGGPAPEPETEWLLYQALAGVWPEGAESAGRAALQDLSARFIGYVEKSLREAKRRTNWEDVDEVYEDAVKSYAGRLVSDENRAFLVDFAAALAPFIKAGTLNSLTQTLVKMTAPGIPDIYQGAEMQDLSLVDPDNRRPVDVRELSRGLDDDASHAAGEPWLGFKQHLIARCLELRRAHPTLFEAGSYVPLEVTGPGSGHVVAFARVLGEEAAISVAPRLAFGFAGRGETPPWTEAVIDLGALGRERMLTDVLTGRRFDPASRLSVAAVLQAGPVALLTTMGSGAIPSEPS</sequence>
<feature type="domain" description="Glycosyl hydrolase family 13 catalytic" evidence="1">
    <location>
        <begin position="17"/>
        <end position="486"/>
    </location>
</feature>
<dbReference type="InterPro" id="IPR017853">
    <property type="entry name" value="GH"/>
</dbReference>
<dbReference type="InterPro" id="IPR012767">
    <property type="entry name" value="Trehalose_TreY"/>
</dbReference>
<dbReference type="EC" id="5.4.99.15" evidence="2"/>
<dbReference type="SMART" id="SM00642">
    <property type="entry name" value="Aamy"/>
    <property type="match status" value="1"/>
</dbReference>
<proteinExistence type="predicted"/>
<dbReference type="PANTHER" id="PTHR10357">
    <property type="entry name" value="ALPHA-AMYLASE FAMILY MEMBER"/>
    <property type="match status" value="1"/>
</dbReference>
<reference evidence="2 3" key="1">
    <citation type="submission" date="2023-07" db="EMBL/GenBank/DDBJ databases">
        <title>Genomic Encyclopedia of Type Strains, Phase IV (KMG-IV): sequencing the most valuable type-strain genomes for metagenomic binning, comparative biology and taxonomic classification.</title>
        <authorList>
            <person name="Goeker M."/>
        </authorList>
    </citation>
    <scope>NUCLEOTIDE SEQUENCE [LARGE SCALE GENOMIC DNA]</scope>
    <source>
        <strain evidence="2 3">DSM 5896</strain>
    </source>
</reference>
<dbReference type="Gene3D" id="3.20.20.80">
    <property type="entry name" value="Glycosidases"/>
    <property type="match status" value="3"/>
</dbReference>
<protein>
    <submittedName>
        <fullName evidence="2">(1-&gt;4)-alpha-D-glucan 1-alpha-D-glucosylmutase</fullName>
        <ecNumber evidence="2">5.4.99.15</ecNumber>
    </submittedName>
</protein>
<evidence type="ECO:0000313" key="2">
    <source>
        <dbReference type="EMBL" id="MDQ0392977.1"/>
    </source>
</evidence>
<dbReference type="SUPFAM" id="SSF51445">
    <property type="entry name" value="(Trans)glycosidases"/>
    <property type="match status" value="1"/>
</dbReference>
<gene>
    <name evidence="2" type="ORF">J3R73_002769</name>
</gene>
<dbReference type="CDD" id="cd11336">
    <property type="entry name" value="AmyAc_MTSase"/>
    <property type="match status" value="1"/>
</dbReference>
<evidence type="ECO:0000313" key="3">
    <source>
        <dbReference type="Proteomes" id="UP001237448"/>
    </source>
</evidence>
<dbReference type="Proteomes" id="UP001237448">
    <property type="component" value="Unassembled WGS sequence"/>
</dbReference>
<dbReference type="Gene3D" id="3.30.1590.10">
    <property type="entry name" value="Maltooligosyl trehalose synthase, domain 2"/>
    <property type="match status" value="1"/>
</dbReference>
<comment type="caution">
    <text evidence="2">The sequence shown here is derived from an EMBL/GenBank/DDBJ whole genome shotgun (WGS) entry which is preliminary data.</text>
</comment>
<name>A0ABU0FED8_9HYPH</name>
<dbReference type="PANTHER" id="PTHR10357:SF216">
    <property type="entry name" value="MALTOOLIGOSYL TREHALOSE SYNTHASE-RELATED"/>
    <property type="match status" value="1"/>
</dbReference>
<dbReference type="EMBL" id="JAUSVK010000001">
    <property type="protein sequence ID" value="MDQ0392977.1"/>
    <property type="molecule type" value="Genomic_DNA"/>
</dbReference>
<organism evidence="2 3">
    <name type="scientific">Labrys monachus</name>
    <dbReference type="NCBI Taxonomy" id="217067"/>
    <lineage>
        <taxon>Bacteria</taxon>
        <taxon>Pseudomonadati</taxon>
        <taxon>Pseudomonadota</taxon>
        <taxon>Alphaproteobacteria</taxon>
        <taxon>Hyphomicrobiales</taxon>
        <taxon>Xanthobacteraceae</taxon>
        <taxon>Labrys</taxon>
    </lineage>
</organism>
<keyword evidence="3" id="KW-1185">Reference proteome</keyword>
<evidence type="ECO:0000259" key="1">
    <source>
        <dbReference type="SMART" id="SM00642"/>
    </source>
</evidence>
<dbReference type="Pfam" id="PF00128">
    <property type="entry name" value="Alpha-amylase"/>
    <property type="match status" value="1"/>
</dbReference>
<dbReference type="NCBIfam" id="TIGR02401">
    <property type="entry name" value="trehalose_TreY"/>
    <property type="match status" value="1"/>
</dbReference>
<accession>A0ABU0FED8</accession>
<dbReference type="InterPro" id="IPR006047">
    <property type="entry name" value="GH13_cat_dom"/>
</dbReference>
<keyword evidence="2" id="KW-0413">Isomerase</keyword>
<dbReference type="GO" id="GO:0047470">
    <property type="term" value="F:(1,4)-alpha-D-glucan 1-alpha-D-glucosylmutase activity"/>
    <property type="evidence" value="ECO:0007669"/>
    <property type="project" value="UniProtKB-EC"/>
</dbReference>